<evidence type="ECO:0000256" key="1">
    <source>
        <dbReference type="SAM" id="MobiDB-lite"/>
    </source>
</evidence>
<evidence type="ECO:0000313" key="2">
    <source>
        <dbReference type="EMBL" id="CAL5219894.1"/>
    </source>
</evidence>
<comment type="caution">
    <text evidence="2">The sequence shown here is derived from an EMBL/GenBank/DDBJ whole genome shotgun (WGS) entry which is preliminary data.</text>
</comment>
<evidence type="ECO:0000313" key="3">
    <source>
        <dbReference type="Proteomes" id="UP001497392"/>
    </source>
</evidence>
<dbReference type="EMBL" id="CAXHTA020000002">
    <property type="protein sequence ID" value="CAL5219894.1"/>
    <property type="molecule type" value="Genomic_DNA"/>
</dbReference>
<keyword evidence="3" id="KW-1185">Reference proteome</keyword>
<organism evidence="2 3">
    <name type="scientific">Coccomyxa viridis</name>
    <dbReference type="NCBI Taxonomy" id="1274662"/>
    <lineage>
        <taxon>Eukaryota</taxon>
        <taxon>Viridiplantae</taxon>
        <taxon>Chlorophyta</taxon>
        <taxon>core chlorophytes</taxon>
        <taxon>Trebouxiophyceae</taxon>
        <taxon>Trebouxiophyceae incertae sedis</taxon>
        <taxon>Coccomyxaceae</taxon>
        <taxon>Coccomyxa</taxon>
    </lineage>
</organism>
<feature type="region of interest" description="Disordered" evidence="1">
    <location>
        <begin position="212"/>
        <end position="233"/>
    </location>
</feature>
<sequence length="233" mass="24763">MESASSTPEGAARPLNHLGFVETSVHSVVDGSCQALDAGLDAAVRYSGDTYRPRAEAIKQRTSDLAKRTACAAKQGTADALRKVDPTVDRALGSARATSVTAQDMFDRVDQAADRAASHPRVQQSYRYAKDTYTSLHSTAVASPTYKKVYGTAANKVTSMTSKVRGSRLYAEHVAQYTDPLVQRIAASPYYKAAFEHIKPAHMAAAPPQGVANGQTVNGPATPAITTVPAPRQ</sequence>
<name>A0ABP1FIV2_9CHLO</name>
<proteinExistence type="predicted"/>
<dbReference type="Proteomes" id="UP001497392">
    <property type="component" value="Unassembled WGS sequence"/>
</dbReference>
<protein>
    <submittedName>
        <fullName evidence="2">G1818 protein</fullName>
    </submittedName>
</protein>
<accession>A0ABP1FIV2</accession>
<gene>
    <name evidence="2" type="primary">g1818</name>
    <name evidence="2" type="ORF">VP750_LOCUS1553</name>
</gene>
<reference evidence="2 3" key="1">
    <citation type="submission" date="2024-06" db="EMBL/GenBank/DDBJ databases">
        <authorList>
            <person name="Kraege A."/>
            <person name="Thomma B."/>
        </authorList>
    </citation>
    <scope>NUCLEOTIDE SEQUENCE [LARGE SCALE GENOMIC DNA]</scope>
</reference>
<feature type="compositionally biased region" description="Low complexity" evidence="1">
    <location>
        <begin position="220"/>
        <end position="233"/>
    </location>
</feature>